<dbReference type="Proteomes" id="UP000249799">
    <property type="component" value="Chromosome"/>
</dbReference>
<dbReference type="NCBIfam" id="NF004363">
    <property type="entry name" value="PRK05738.2-4"/>
    <property type="match status" value="1"/>
</dbReference>
<dbReference type="FunFam" id="3.30.70.330:FF:000001">
    <property type="entry name" value="50S ribosomal protein L23"/>
    <property type="match status" value="1"/>
</dbReference>
<evidence type="ECO:0000256" key="2">
    <source>
        <dbReference type="ARBA" id="ARBA00022730"/>
    </source>
</evidence>
<evidence type="ECO:0000256" key="3">
    <source>
        <dbReference type="ARBA" id="ARBA00022884"/>
    </source>
</evidence>
<comment type="similarity">
    <text evidence="1 6">Belongs to the universal ribosomal protein uL23 family.</text>
</comment>
<accession>A0A2Z4FGV0</accession>
<dbReference type="RefSeq" id="WP_111331322.1">
    <property type="nucleotide sequence ID" value="NZ_CP030032.1"/>
</dbReference>
<evidence type="ECO:0000256" key="1">
    <source>
        <dbReference type="ARBA" id="ARBA00006700"/>
    </source>
</evidence>
<reference evidence="7 8" key="1">
    <citation type="submission" date="2018-06" db="EMBL/GenBank/DDBJ databases">
        <title>Lujinxingia sediminis gen. nov. sp. nov., a new facultative anaerobic member of the class Deltaproteobacteria, and proposal of Lujinxingaceae fam. nov.</title>
        <authorList>
            <person name="Guo L.-Y."/>
            <person name="Li C.-M."/>
            <person name="Wang S."/>
            <person name="Du Z.-J."/>
        </authorList>
    </citation>
    <scope>NUCLEOTIDE SEQUENCE [LARGE SCALE GENOMIC DNA]</scope>
    <source>
        <strain evidence="7 8">FA350</strain>
    </source>
</reference>
<dbReference type="InterPro" id="IPR012678">
    <property type="entry name" value="Ribosomal_uL23/eL15/eS24_sf"/>
</dbReference>
<evidence type="ECO:0000256" key="4">
    <source>
        <dbReference type="ARBA" id="ARBA00022980"/>
    </source>
</evidence>
<keyword evidence="4 6" id="KW-0689">Ribosomal protein</keyword>
<dbReference type="InterPro" id="IPR013025">
    <property type="entry name" value="Ribosomal_uL23-like"/>
</dbReference>
<keyword evidence="8" id="KW-1185">Reference proteome</keyword>
<sequence length="105" mass="11834">MTTPYQIILRPVMTEKSTALSELENQVTFRVKEDATKPQIKKAVEKLFGVKVVRVNTMNASGKPKRVGYSMGRRSFYKKAIVKLAEGEAIDFYALEQPGEEHGEV</sequence>
<dbReference type="KEGG" id="bsed:DN745_01015"/>
<protein>
    <recommendedName>
        <fullName evidence="6">Large ribosomal subunit protein uL23</fullName>
    </recommendedName>
</protein>
<dbReference type="GO" id="GO:0003735">
    <property type="term" value="F:structural constituent of ribosome"/>
    <property type="evidence" value="ECO:0007669"/>
    <property type="project" value="InterPro"/>
</dbReference>
<dbReference type="Pfam" id="PF00276">
    <property type="entry name" value="Ribosomal_L23"/>
    <property type="match status" value="1"/>
</dbReference>
<gene>
    <name evidence="6" type="primary">rplW</name>
    <name evidence="7" type="ORF">DN745_01015</name>
</gene>
<dbReference type="NCBIfam" id="NF004366">
    <property type="entry name" value="PRK05738.3-2"/>
    <property type="match status" value="1"/>
</dbReference>
<evidence type="ECO:0000256" key="5">
    <source>
        <dbReference type="ARBA" id="ARBA00023274"/>
    </source>
</evidence>
<keyword evidence="3 6" id="KW-0694">RNA-binding</keyword>
<dbReference type="GO" id="GO:1990904">
    <property type="term" value="C:ribonucleoprotein complex"/>
    <property type="evidence" value="ECO:0007669"/>
    <property type="project" value="UniProtKB-KW"/>
</dbReference>
<keyword evidence="5 6" id="KW-0687">Ribonucleoprotein</keyword>
<dbReference type="GO" id="GO:0019843">
    <property type="term" value="F:rRNA binding"/>
    <property type="evidence" value="ECO:0007669"/>
    <property type="project" value="UniProtKB-UniRule"/>
</dbReference>
<keyword evidence="2 6" id="KW-0699">rRNA-binding</keyword>
<comment type="subunit">
    <text evidence="6">Part of the 50S ribosomal subunit. Contacts protein L29, and trigger factor when it is bound to the ribosome.</text>
</comment>
<dbReference type="Gene3D" id="3.30.70.330">
    <property type="match status" value="1"/>
</dbReference>
<dbReference type="OrthoDB" id="9793353at2"/>
<evidence type="ECO:0000256" key="6">
    <source>
        <dbReference type="HAMAP-Rule" id="MF_01369"/>
    </source>
</evidence>
<dbReference type="SUPFAM" id="SSF54189">
    <property type="entry name" value="Ribosomal proteins S24e, L23 and L15e"/>
    <property type="match status" value="1"/>
</dbReference>
<name>A0A2Z4FGV0_9DELT</name>
<dbReference type="AlphaFoldDB" id="A0A2Z4FGV0"/>
<evidence type="ECO:0000313" key="8">
    <source>
        <dbReference type="Proteomes" id="UP000249799"/>
    </source>
</evidence>
<organism evidence="7 8">
    <name type="scientific">Bradymonas sediminis</name>
    <dbReference type="NCBI Taxonomy" id="1548548"/>
    <lineage>
        <taxon>Bacteria</taxon>
        <taxon>Deltaproteobacteria</taxon>
        <taxon>Bradymonadales</taxon>
        <taxon>Bradymonadaceae</taxon>
        <taxon>Bradymonas</taxon>
    </lineage>
</organism>
<evidence type="ECO:0000313" key="7">
    <source>
        <dbReference type="EMBL" id="AWV87984.1"/>
    </source>
</evidence>
<proteinExistence type="inferred from homology"/>
<dbReference type="NCBIfam" id="NF004359">
    <property type="entry name" value="PRK05738.1-3"/>
    <property type="match status" value="1"/>
</dbReference>
<dbReference type="EMBL" id="CP030032">
    <property type="protein sequence ID" value="AWV87984.1"/>
    <property type="molecule type" value="Genomic_DNA"/>
</dbReference>
<dbReference type="PANTHER" id="PTHR11620">
    <property type="entry name" value="60S RIBOSOMAL PROTEIN L23A"/>
    <property type="match status" value="1"/>
</dbReference>
<dbReference type="InterPro" id="IPR012677">
    <property type="entry name" value="Nucleotide-bd_a/b_plait_sf"/>
</dbReference>
<comment type="function">
    <text evidence="6">One of the early assembly proteins it binds 23S rRNA. One of the proteins that surrounds the polypeptide exit tunnel on the outside of the ribosome. Forms the main docking site for trigger factor binding to the ribosome.</text>
</comment>
<dbReference type="GO" id="GO:0005840">
    <property type="term" value="C:ribosome"/>
    <property type="evidence" value="ECO:0007669"/>
    <property type="project" value="UniProtKB-KW"/>
</dbReference>
<dbReference type="GO" id="GO:0006412">
    <property type="term" value="P:translation"/>
    <property type="evidence" value="ECO:0007669"/>
    <property type="project" value="UniProtKB-UniRule"/>
</dbReference>
<dbReference type="HAMAP" id="MF_01369_B">
    <property type="entry name" value="Ribosomal_uL23_B"/>
    <property type="match status" value="1"/>
</dbReference>